<dbReference type="InterPro" id="IPR005190">
    <property type="entry name" value="GlnE_rpt_dom"/>
</dbReference>
<evidence type="ECO:0000313" key="10">
    <source>
        <dbReference type="Proteomes" id="UP001354971"/>
    </source>
</evidence>
<keyword evidence="2 9" id="KW-0548">Nucleotidyltransferase</keyword>
<keyword evidence="1 9" id="KW-0808">Transferase</keyword>
<dbReference type="Gene3D" id="1.20.120.330">
    <property type="entry name" value="Nucleotidyltransferases domain 2"/>
    <property type="match status" value="2"/>
</dbReference>
<evidence type="ECO:0000256" key="5">
    <source>
        <dbReference type="ARBA" id="ARBA00022842"/>
    </source>
</evidence>
<evidence type="ECO:0000259" key="7">
    <source>
        <dbReference type="Pfam" id="PF03710"/>
    </source>
</evidence>
<dbReference type="SUPFAM" id="SSF81593">
    <property type="entry name" value="Nucleotidyltransferase substrate binding subunit/domain"/>
    <property type="match status" value="2"/>
</dbReference>
<dbReference type="Gene3D" id="3.30.460.10">
    <property type="entry name" value="Beta Polymerase, domain 2"/>
    <property type="match status" value="2"/>
</dbReference>
<keyword evidence="6" id="KW-0511">Multifunctional enzyme</keyword>
<organism evidence="9 10">
    <name type="scientific">Hyphobacterium lacteum</name>
    <dbReference type="NCBI Taxonomy" id="3116575"/>
    <lineage>
        <taxon>Bacteria</taxon>
        <taxon>Pseudomonadati</taxon>
        <taxon>Pseudomonadota</taxon>
        <taxon>Alphaproteobacteria</taxon>
        <taxon>Maricaulales</taxon>
        <taxon>Maricaulaceae</taxon>
        <taxon>Hyphobacterium</taxon>
    </lineage>
</organism>
<evidence type="ECO:0000256" key="1">
    <source>
        <dbReference type="ARBA" id="ARBA00022679"/>
    </source>
</evidence>
<feature type="domain" description="PII-uridylyltransferase/Glutamine-synthetase adenylyltransferase" evidence="8">
    <location>
        <begin position="313"/>
        <end position="443"/>
    </location>
</feature>
<feature type="domain" description="PII-uridylyltransferase/Glutamine-synthetase adenylyltransferase" evidence="8">
    <location>
        <begin position="818"/>
        <end position="910"/>
    </location>
</feature>
<accession>A0ABU7LT27</accession>
<evidence type="ECO:0000313" key="9">
    <source>
        <dbReference type="EMBL" id="MEE2527072.1"/>
    </source>
</evidence>
<evidence type="ECO:0000256" key="6">
    <source>
        <dbReference type="ARBA" id="ARBA00023268"/>
    </source>
</evidence>
<dbReference type="EC" id="2.7.7.89" evidence="9"/>
<feature type="domain" description="Glutamate-ammonia ligase adenylyltransferase repeated" evidence="7">
    <location>
        <begin position="557"/>
        <end position="792"/>
    </location>
</feature>
<keyword evidence="5" id="KW-0460">Magnesium</keyword>
<dbReference type="Pfam" id="PF03710">
    <property type="entry name" value="GlnE"/>
    <property type="match status" value="2"/>
</dbReference>
<feature type="domain" description="Glutamate-ammonia ligase adenylyltransferase repeated" evidence="7">
    <location>
        <begin position="39"/>
        <end position="281"/>
    </location>
</feature>
<keyword evidence="3" id="KW-0547">Nucleotide-binding</keyword>
<dbReference type="InterPro" id="IPR013546">
    <property type="entry name" value="PII_UdlTrfase/GS_AdlTrfase"/>
</dbReference>
<dbReference type="InterPro" id="IPR043519">
    <property type="entry name" value="NT_sf"/>
</dbReference>
<dbReference type="PANTHER" id="PTHR30621:SF0">
    <property type="entry name" value="BIFUNCTIONAL GLUTAMINE SYNTHETASE ADENYLYLTRANSFERASE_ADENYLYL-REMOVING ENZYME"/>
    <property type="match status" value="1"/>
</dbReference>
<evidence type="ECO:0000256" key="3">
    <source>
        <dbReference type="ARBA" id="ARBA00022741"/>
    </source>
</evidence>
<dbReference type="InterPro" id="IPR023057">
    <property type="entry name" value="GlnE"/>
</dbReference>
<protein>
    <submittedName>
        <fullName evidence="9">Bifunctional [glutamine synthetase] adenylyltransferase/[glutamine synthetase]-adenylyl-L-tyrosine phosphorylase</fullName>
        <ecNumber evidence="9">2.7.7.89</ecNumber>
    </submittedName>
</protein>
<dbReference type="NCBIfam" id="NF008292">
    <property type="entry name" value="PRK11072.1"/>
    <property type="match status" value="1"/>
</dbReference>
<reference evidence="9 10" key="1">
    <citation type="submission" date="2024-01" db="EMBL/GenBank/DDBJ databases">
        <title>Hyphobacterium bacterium isolated from marine sediment.</title>
        <authorList>
            <person name="Zhao S."/>
        </authorList>
    </citation>
    <scope>NUCLEOTIDE SEQUENCE [LARGE SCALE GENOMIC DNA]</scope>
    <source>
        <strain evidence="10">HN65</strain>
    </source>
</reference>
<dbReference type="EMBL" id="JAZDRP010000008">
    <property type="protein sequence ID" value="MEE2527072.1"/>
    <property type="molecule type" value="Genomic_DNA"/>
</dbReference>
<proteinExistence type="predicted"/>
<dbReference type="RefSeq" id="WP_330199736.1">
    <property type="nucleotide sequence ID" value="NZ_JAZDRP010000008.1"/>
</dbReference>
<dbReference type="Pfam" id="PF08335">
    <property type="entry name" value="GlnD_UR_UTase"/>
    <property type="match status" value="2"/>
</dbReference>
<dbReference type="CDD" id="cd05401">
    <property type="entry name" value="NT_GlnE_GlnD_like"/>
    <property type="match status" value="2"/>
</dbReference>
<dbReference type="Proteomes" id="UP001354971">
    <property type="component" value="Unassembled WGS sequence"/>
</dbReference>
<evidence type="ECO:0000259" key="8">
    <source>
        <dbReference type="Pfam" id="PF08335"/>
    </source>
</evidence>
<dbReference type="PANTHER" id="PTHR30621">
    <property type="entry name" value="GLUTAMINE SYNTHETASE ADENYLYLTRANSFERASE"/>
    <property type="match status" value="1"/>
</dbReference>
<dbReference type="Gene3D" id="1.20.120.1510">
    <property type="match status" value="1"/>
</dbReference>
<name>A0ABU7LT27_9PROT</name>
<dbReference type="GO" id="GO:0047388">
    <property type="term" value="F:[glutamine synthetase]-adenylyl-L-tyrosine phosphorylase activity"/>
    <property type="evidence" value="ECO:0007669"/>
    <property type="project" value="UniProtKB-EC"/>
</dbReference>
<sequence>MPTSETLFARRTADLPEKKPPAACPEYPESLGVADVAFLDTIFACSPYLLRLARQRESLLRDMVSEAPEILLDRFEAGIRAAGEDAVSEDVLGQSLRRLKGDAHLVLALSELSGAMNVMDAARRLSAIADACVRAALRGLTRLGAVDGKFDEVADSENPLPGVFILALGKLGAEELNFSSDIDLVAYFDPEQLTPLVADNPGKVLQRLIKSLSRLLNDVTADGYVFRVDLRLRPDPSATPPIMSVNAAMNYYESLGQNWERAAYIKARYCAGDPVAANDFLSSLKPFVWRRTLDYAAVEDIHSLARQIQAIGDRARIRAAGHDLKLGRGGIREIEFYAQIPQLVMGGRLPELRNRSPYGALSDLAAAGVIETPAAEELGKAYRTLRKVEHRIQMVADEQTQTLPASDDKRSDIAILSGMKDVAALDEQVSDTLQGVHRHFSQQFASGQSLADDLGSLVFTGVEPTAETIETLSSLGFQFPETAWTRMNAWLAGKARALRTTRARQVLTRVAPRLLRAMADTGEPDSAFTRFAAFIEGLPMGVQPLSMLENEPDLARELVAIIGLAPRMATTLAQRPAAIDVMLDARFSRPLKDDPPGDVEERMAFQMAESTGPEDAMNRARRLVREERFRIGSQLLVGRADAGVAGNAFARLAEIAVAAMKDVALAQVVERYGKPPGEVAILGLGKLGSRELAADSDLDLMIIYDPAADAGDEAPPYFTRFAQRFVSALSSPTEEGSMYETDMQLRPSGKAGPVAVRLSSFEDYYRDSAWTWEKMALTRARVITGSAELIERINANIESALSQPADPAGIVTDALDMRRRMERDRPAKGPWDLKRRAGGIIDIEFLAQTGQLLLAQTNQFVRGLDTISQVDRLCEATMIHPEEAELLTDAARLWSGLSQIVRTAHGSGFDPESASNAFSRRLAHLAGQESLPDLSRHVEASAIQVRSVFENCLGNLQSAATDTRPRFVSWCARSKPGD</sequence>
<keyword evidence="4" id="KW-0067">ATP-binding</keyword>
<evidence type="ECO:0000256" key="2">
    <source>
        <dbReference type="ARBA" id="ARBA00022695"/>
    </source>
</evidence>
<dbReference type="NCBIfam" id="NF010706">
    <property type="entry name" value="PRK14108.1"/>
    <property type="match status" value="1"/>
</dbReference>
<gene>
    <name evidence="9" type="ORF">V0U79_11895</name>
</gene>
<evidence type="ECO:0000256" key="4">
    <source>
        <dbReference type="ARBA" id="ARBA00022840"/>
    </source>
</evidence>
<keyword evidence="10" id="KW-1185">Reference proteome</keyword>
<comment type="caution">
    <text evidence="9">The sequence shown here is derived from an EMBL/GenBank/DDBJ whole genome shotgun (WGS) entry which is preliminary data.</text>
</comment>
<dbReference type="SUPFAM" id="SSF81301">
    <property type="entry name" value="Nucleotidyltransferase"/>
    <property type="match status" value="2"/>
</dbReference>